<dbReference type="EMBL" id="JAWSTH010000057">
    <property type="protein sequence ID" value="MDW5596490.1"/>
    <property type="molecule type" value="Genomic_DNA"/>
</dbReference>
<dbReference type="Proteomes" id="UP001284601">
    <property type="component" value="Unassembled WGS sequence"/>
</dbReference>
<keyword evidence="3" id="KW-1185">Reference proteome</keyword>
<evidence type="ECO:0008006" key="4">
    <source>
        <dbReference type="Google" id="ProtNLM"/>
    </source>
</evidence>
<comment type="caution">
    <text evidence="2">The sequence shown here is derived from an EMBL/GenBank/DDBJ whole genome shotgun (WGS) entry which is preliminary data.</text>
</comment>
<dbReference type="RefSeq" id="WP_318598883.1">
    <property type="nucleotide sequence ID" value="NZ_JAWSTH010000057.1"/>
</dbReference>
<keyword evidence="1" id="KW-0732">Signal</keyword>
<reference evidence="3" key="1">
    <citation type="submission" date="2023-07" db="EMBL/GenBank/DDBJ databases">
        <title>Conexibacter stalactiti sp. nov., isolated from stalactites in a lava cave and emended description of the genus Conexibacter.</title>
        <authorList>
            <person name="Lee S.D."/>
        </authorList>
    </citation>
    <scope>NUCLEOTIDE SEQUENCE [LARGE SCALE GENOMIC DNA]</scope>
    <source>
        <strain evidence="3">KCTC 39840</strain>
    </source>
</reference>
<proteinExistence type="predicted"/>
<feature type="signal peptide" evidence="1">
    <location>
        <begin position="1"/>
        <end position="24"/>
    </location>
</feature>
<sequence length="172" mass="17308">MKKFLFASVLATLAAMAFASSASATISSPAPGGSVTGSGNVTFRGNILSTSCAIRVGATVATTTTANITSAAFTGCGSLATLTVLGLPGTPWRKSITLSPRNFTITGVQVRVQVPFVLDCLYSGSLSGTYTVGANSRLTITADALSLVRATTGDCSRDPTVTGSITTNATTV</sequence>
<accession>A0ABU4HTB7</accession>
<gene>
    <name evidence="2" type="ORF">R7226_19240</name>
</gene>
<organism evidence="2 3">
    <name type="scientific">Conexibacter stalactiti</name>
    <dbReference type="NCBI Taxonomy" id="1940611"/>
    <lineage>
        <taxon>Bacteria</taxon>
        <taxon>Bacillati</taxon>
        <taxon>Actinomycetota</taxon>
        <taxon>Thermoleophilia</taxon>
        <taxon>Solirubrobacterales</taxon>
        <taxon>Conexibacteraceae</taxon>
        <taxon>Conexibacter</taxon>
    </lineage>
</organism>
<evidence type="ECO:0000256" key="1">
    <source>
        <dbReference type="SAM" id="SignalP"/>
    </source>
</evidence>
<name>A0ABU4HTB7_9ACTN</name>
<evidence type="ECO:0000313" key="2">
    <source>
        <dbReference type="EMBL" id="MDW5596490.1"/>
    </source>
</evidence>
<feature type="chain" id="PRO_5047180091" description="Protein activator of alkane oxidation PraB" evidence="1">
    <location>
        <begin position="25"/>
        <end position="172"/>
    </location>
</feature>
<reference evidence="2 3" key="2">
    <citation type="submission" date="2023-10" db="EMBL/GenBank/DDBJ databases">
        <authorList>
            <person name="Han X.F."/>
        </authorList>
    </citation>
    <scope>NUCLEOTIDE SEQUENCE [LARGE SCALE GENOMIC DNA]</scope>
    <source>
        <strain evidence="2 3">KCTC 39840</strain>
    </source>
</reference>
<protein>
    <recommendedName>
        <fullName evidence="4">Protein activator of alkane oxidation PraB</fullName>
    </recommendedName>
</protein>
<evidence type="ECO:0000313" key="3">
    <source>
        <dbReference type="Proteomes" id="UP001284601"/>
    </source>
</evidence>